<reference evidence="3" key="1">
    <citation type="submission" date="2017-02" db="UniProtKB">
        <authorList>
            <consortium name="WormBaseParasite"/>
        </authorList>
    </citation>
    <scope>IDENTIFICATION</scope>
</reference>
<dbReference type="STRING" id="131310.A0A0N4ZJL2"/>
<name>A0A0N4ZJL2_PARTI</name>
<organism evidence="2 3">
    <name type="scientific">Parastrongyloides trichosuri</name>
    <name type="common">Possum-specific nematode worm</name>
    <dbReference type="NCBI Taxonomy" id="131310"/>
    <lineage>
        <taxon>Eukaryota</taxon>
        <taxon>Metazoa</taxon>
        <taxon>Ecdysozoa</taxon>
        <taxon>Nematoda</taxon>
        <taxon>Chromadorea</taxon>
        <taxon>Rhabditida</taxon>
        <taxon>Tylenchina</taxon>
        <taxon>Panagrolaimomorpha</taxon>
        <taxon>Strongyloidoidea</taxon>
        <taxon>Strongyloididae</taxon>
        <taxon>Parastrongyloides</taxon>
    </lineage>
</organism>
<feature type="compositionally biased region" description="Basic and acidic residues" evidence="1">
    <location>
        <begin position="175"/>
        <end position="187"/>
    </location>
</feature>
<dbReference type="Proteomes" id="UP000038045">
    <property type="component" value="Unplaced"/>
</dbReference>
<feature type="compositionally biased region" description="Basic and acidic residues" evidence="1">
    <location>
        <begin position="195"/>
        <end position="209"/>
    </location>
</feature>
<feature type="compositionally biased region" description="Basic and acidic residues" evidence="1">
    <location>
        <begin position="292"/>
        <end position="303"/>
    </location>
</feature>
<feature type="compositionally biased region" description="Low complexity" evidence="1">
    <location>
        <begin position="271"/>
        <end position="284"/>
    </location>
</feature>
<accession>A0A0N4ZJL2</accession>
<feature type="compositionally biased region" description="Low complexity" evidence="1">
    <location>
        <begin position="31"/>
        <end position="40"/>
    </location>
</feature>
<evidence type="ECO:0000256" key="1">
    <source>
        <dbReference type="SAM" id="MobiDB-lite"/>
    </source>
</evidence>
<feature type="compositionally biased region" description="Basic and acidic residues" evidence="1">
    <location>
        <begin position="114"/>
        <end position="128"/>
    </location>
</feature>
<keyword evidence="2" id="KW-1185">Reference proteome</keyword>
<evidence type="ECO:0000313" key="3">
    <source>
        <dbReference type="WBParaSite" id="PTRK_0000819200.1"/>
    </source>
</evidence>
<feature type="compositionally biased region" description="Basic and acidic residues" evidence="1">
    <location>
        <begin position="15"/>
        <end position="27"/>
    </location>
</feature>
<feature type="region of interest" description="Disordered" evidence="1">
    <location>
        <begin position="1"/>
        <end position="334"/>
    </location>
</feature>
<dbReference type="AlphaFoldDB" id="A0A0N4ZJL2"/>
<feature type="compositionally biased region" description="Basic and acidic residues" evidence="1">
    <location>
        <begin position="216"/>
        <end position="270"/>
    </location>
</feature>
<sequence length="334" mass="37390">MVGMGNLDRSPSADLDQHPRSPPDLRRTAQPRRAPAQTRRSLVGPPPANRTHLQNSPVQPAPPDERQRHRSGSGGLRPCLEDPAHHRQTGEEEAQRRRQAQPHADVAYAVEGPAEARDQIDHRVEQGHRAPAVRQHVDRIEGPAEEGQRRHDQHGDHLQLFEILRPDADDEAEQAEGRGDQDQEGQHPEGVQYLQRHEQGRRRQNDQAQHRRLGRRRPDIGDDDLQRTDGRRQDFIDGAGEFREVDAEAGVEDRLGEQAQHDQPRHDEGAVGHAADLAHAAADGPAEDDEIEGRGDHRRDDRLPQGAQGPRHLEAVNRPDAMSVEGHHALSPSR</sequence>
<dbReference type="WBParaSite" id="PTRK_0000819200.1">
    <property type="protein sequence ID" value="PTRK_0000819200.1"/>
    <property type="gene ID" value="PTRK_0000819200"/>
</dbReference>
<feature type="compositionally biased region" description="Basic and acidic residues" evidence="1">
    <location>
        <begin position="135"/>
        <end position="167"/>
    </location>
</feature>
<proteinExistence type="predicted"/>
<evidence type="ECO:0000313" key="2">
    <source>
        <dbReference type="Proteomes" id="UP000038045"/>
    </source>
</evidence>
<protein>
    <submittedName>
        <fullName evidence="3">LigA</fullName>
    </submittedName>
</protein>
<feature type="compositionally biased region" description="Basic and acidic residues" evidence="1">
    <location>
        <begin position="79"/>
        <end position="96"/>
    </location>
</feature>